<accession>A0ABT5BJ80</accession>
<protein>
    <submittedName>
        <fullName evidence="1">DUF429 domain-containing protein</fullName>
    </submittedName>
</protein>
<dbReference type="Proteomes" id="UP001217838">
    <property type="component" value="Unassembled WGS sequence"/>
</dbReference>
<keyword evidence="2" id="KW-1185">Reference proteome</keyword>
<evidence type="ECO:0000313" key="1">
    <source>
        <dbReference type="EMBL" id="MDC0674157.1"/>
    </source>
</evidence>
<proteinExistence type="predicted"/>
<dbReference type="InterPro" id="IPR007362">
    <property type="entry name" value="DUF429"/>
</dbReference>
<organism evidence="1 2">
    <name type="scientific">Nannocystis radixulma</name>
    <dbReference type="NCBI Taxonomy" id="2995305"/>
    <lineage>
        <taxon>Bacteria</taxon>
        <taxon>Pseudomonadati</taxon>
        <taxon>Myxococcota</taxon>
        <taxon>Polyangia</taxon>
        <taxon>Nannocystales</taxon>
        <taxon>Nannocystaceae</taxon>
        <taxon>Nannocystis</taxon>
    </lineage>
</organism>
<dbReference type="RefSeq" id="WP_272008161.1">
    <property type="nucleotide sequence ID" value="NZ_JAQNDN010000024.1"/>
</dbReference>
<reference evidence="1 2" key="1">
    <citation type="submission" date="2022-11" db="EMBL/GenBank/DDBJ databases">
        <title>Minimal conservation of predation-associated metabolite biosynthetic gene clusters underscores biosynthetic potential of Myxococcota including descriptions for ten novel species: Archangium lansinium sp. nov., Myxococcus landrumus sp. nov., Nannocystis bai.</title>
        <authorList>
            <person name="Ahearne A."/>
            <person name="Stevens C."/>
            <person name="Dowd S."/>
        </authorList>
    </citation>
    <scope>NUCLEOTIDE SEQUENCE [LARGE SCALE GENOMIC DNA]</scope>
    <source>
        <strain evidence="1 2">NCELM</strain>
    </source>
</reference>
<name>A0ABT5BJ80_9BACT</name>
<gene>
    <name evidence="1" type="ORF">POL58_40800</name>
</gene>
<dbReference type="EMBL" id="JAQNDN010000024">
    <property type="protein sequence ID" value="MDC0674157.1"/>
    <property type="molecule type" value="Genomic_DNA"/>
</dbReference>
<evidence type="ECO:0000313" key="2">
    <source>
        <dbReference type="Proteomes" id="UP001217838"/>
    </source>
</evidence>
<sequence length="248" mass="26331">MQSLGVDLASQPKKTGVAQISWSPGKAVVTEVRCGAADDDLVALARDAGAIGIDAPFGWPRRFLEFVSAHHGSTLPPTPWSDPHRDALRFRLTDHKVRAHTGRWPLSVSSDLIGVPAMRCATLLVRLGVRDRAGDGRVFEVYPAAALASWGLPVASYKDDRRPARVALLAALTHAAPWLELPPPLQARCEASDDCLDALLAALIARAAALGLTALPRDEELAQAREEGWIALPGPGSLARLVADAAAT</sequence>
<comment type="caution">
    <text evidence="1">The sequence shown here is derived from an EMBL/GenBank/DDBJ whole genome shotgun (WGS) entry which is preliminary data.</text>
</comment>
<dbReference type="Pfam" id="PF04250">
    <property type="entry name" value="DUF429"/>
    <property type="match status" value="1"/>
</dbReference>